<evidence type="ECO:0000256" key="2">
    <source>
        <dbReference type="ARBA" id="ARBA00005995"/>
    </source>
</evidence>
<comment type="catalytic activity">
    <reaction evidence="4">
        <text>a secondary aliphatic amine + O2 + H2O = a primary amine + an aldehyde + H2O2</text>
        <dbReference type="Rhea" id="RHEA:26414"/>
        <dbReference type="ChEBI" id="CHEBI:15377"/>
        <dbReference type="ChEBI" id="CHEBI:15379"/>
        <dbReference type="ChEBI" id="CHEBI:16240"/>
        <dbReference type="ChEBI" id="CHEBI:17478"/>
        <dbReference type="ChEBI" id="CHEBI:58855"/>
        <dbReference type="ChEBI" id="CHEBI:65296"/>
        <dbReference type="EC" id="1.4.3.4"/>
    </reaction>
</comment>
<dbReference type="Gene3D" id="1.10.405.10">
    <property type="entry name" value="Guanine Nucleotide Dissociation Inhibitor, domain 1"/>
    <property type="match status" value="1"/>
</dbReference>
<dbReference type="InterPro" id="IPR002937">
    <property type="entry name" value="Amino_oxidase"/>
</dbReference>
<feature type="binding site" evidence="5">
    <location>
        <position position="244"/>
    </location>
    <ligand>
        <name>FAD</name>
        <dbReference type="ChEBI" id="CHEBI:57692"/>
    </ligand>
</feature>
<evidence type="ECO:0000256" key="6">
    <source>
        <dbReference type="RuleBase" id="RU362067"/>
    </source>
</evidence>
<evidence type="ECO:0000313" key="8">
    <source>
        <dbReference type="EMBL" id="KAH7230367.1"/>
    </source>
</evidence>
<feature type="binding site" evidence="5">
    <location>
        <position position="18"/>
    </location>
    <ligand>
        <name>FAD</name>
        <dbReference type="ChEBI" id="CHEBI:57692"/>
    </ligand>
</feature>
<evidence type="ECO:0000259" key="7">
    <source>
        <dbReference type="Pfam" id="PF01593"/>
    </source>
</evidence>
<protein>
    <recommendedName>
        <fullName evidence="6">Amine oxidase</fullName>
        <ecNumber evidence="6">1.4.3.-</ecNumber>
    </recommendedName>
</protein>
<dbReference type="Gene3D" id="3.50.50.60">
    <property type="entry name" value="FAD/NAD(P)-binding domain"/>
    <property type="match status" value="1"/>
</dbReference>
<keyword evidence="3 6" id="KW-0560">Oxidoreductase</keyword>
<reference evidence="8" key="1">
    <citation type="journal article" date="2021" name="Nat. Commun.">
        <title>Genetic determinants of endophytism in the Arabidopsis root mycobiome.</title>
        <authorList>
            <person name="Mesny F."/>
            <person name="Miyauchi S."/>
            <person name="Thiergart T."/>
            <person name="Pickel B."/>
            <person name="Atanasova L."/>
            <person name="Karlsson M."/>
            <person name="Huettel B."/>
            <person name="Barry K.W."/>
            <person name="Haridas S."/>
            <person name="Chen C."/>
            <person name="Bauer D."/>
            <person name="Andreopoulos W."/>
            <person name="Pangilinan J."/>
            <person name="LaButti K."/>
            <person name="Riley R."/>
            <person name="Lipzen A."/>
            <person name="Clum A."/>
            <person name="Drula E."/>
            <person name="Henrissat B."/>
            <person name="Kohler A."/>
            <person name="Grigoriev I.V."/>
            <person name="Martin F.M."/>
            <person name="Hacquard S."/>
        </authorList>
    </citation>
    <scope>NUCLEOTIDE SEQUENCE</scope>
    <source>
        <strain evidence="8">FSSC 5 MPI-SDFR-AT-0091</strain>
    </source>
</reference>
<proteinExistence type="inferred from homology"/>
<dbReference type="InterPro" id="IPR036188">
    <property type="entry name" value="FAD/NAD-bd_sf"/>
</dbReference>
<name>A0A9P9JMF2_FUSSL</name>
<evidence type="ECO:0000256" key="3">
    <source>
        <dbReference type="ARBA" id="ARBA00023002"/>
    </source>
</evidence>
<dbReference type="PRINTS" id="PR00757">
    <property type="entry name" value="AMINEOXDASEF"/>
</dbReference>
<feature type="domain" description="Amine oxidase" evidence="7">
    <location>
        <begin position="17"/>
        <end position="461"/>
    </location>
</feature>
<dbReference type="Pfam" id="PF01593">
    <property type="entry name" value="Amino_oxidase"/>
    <property type="match status" value="1"/>
</dbReference>
<comment type="similarity">
    <text evidence="2 6">Belongs to the flavin monoamine oxidase family.</text>
</comment>
<dbReference type="Gene3D" id="3.90.660.10">
    <property type="match status" value="1"/>
</dbReference>
<comment type="cofactor">
    <cofactor evidence="1 6">
        <name>FAD</name>
        <dbReference type="ChEBI" id="CHEBI:57692"/>
    </cofactor>
</comment>
<keyword evidence="6" id="KW-0274">FAD</keyword>
<feature type="binding site" evidence="5">
    <location>
        <begin position="37"/>
        <end position="38"/>
    </location>
    <ligand>
        <name>FAD</name>
        <dbReference type="ChEBI" id="CHEBI:57692"/>
    </ligand>
</feature>
<dbReference type="PANTHER" id="PTHR43563">
    <property type="entry name" value="AMINE OXIDASE"/>
    <property type="match status" value="1"/>
</dbReference>
<comment type="caution">
    <text evidence="8">The sequence shown here is derived from an EMBL/GenBank/DDBJ whole genome shotgun (WGS) entry which is preliminary data.</text>
</comment>
<dbReference type="SUPFAM" id="SSF54373">
    <property type="entry name" value="FAD-linked reductases, C-terminal domain"/>
    <property type="match status" value="1"/>
</dbReference>
<evidence type="ECO:0000313" key="9">
    <source>
        <dbReference type="Proteomes" id="UP000736672"/>
    </source>
</evidence>
<dbReference type="SUPFAM" id="SSF51905">
    <property type="entry name" value="FAD/NAD(P)-binding domain"/>
    <property type="match status" value="1"/>
</dbReference>
<keyword evidence="6" id="KW-0285">Flavoprotein</keyword>
<evidence type="ECO:0000256" key="4">
    <source>
        <dbReference type="ARBA" id="ARBA00048448"/>
    </source>
</evidence>
<dbReference type="AlphaFoldDB" id="A0A9P9JMF2"/>
<feature type="binding site" evidence="5">
    <location>
        <position position="350"/>
    </location>
    <ligand>
        <name>substrate</name>
    </ligand>
</feature>
<keyword evidence="9" id="KW-1185">Reference proteome</keyword>
<dbReference type="InterPro" id="IPR001613">
    <property type="entry name" value="Flavin_amine_oxidase"/>
</dbReference>
<dbReference type="GO" id="GO:0097621">
    <property type="term" value="F:monoamine oxidase activity"/>
    <property type="evidence" value="ECO:0007669"/>
    <property type="project" value="UniProtKB-EC"/>
</dbReference>
<dbReference type="EC" id="1.4.3.-" evidence="6"/>
<gene>
    <name evidence="8" type="ORF">B0J15DRAFT_410724</name>
</gene>
<sequence>MVNPSNIVQVVVVGAGLSGLRAATEVHRAGLSYVVLEARDQVGGKTLSVPTNDQGTNPVDMGAAWINNSTQMEMFALAQEFGFDLIEQRSEGNSIYQGPGGDVSTIPYGSLGLVTPEDLQQADRLLAAISELVEQANNQFPHLGPNATTLDSQTVAQLAQSIVPGELSKMLTRRLTRSLIGVEPEDMSALYLVSYLKGTTGLQNALSEKAGGGQYLRNRQGNQEFAVRLAEKLDPKHIKLSTPVRKITQGGPHTLVETADGTVYQTSKVIVAVPLKLYDLIEFRPRLPGAKQALSSTTLGHFSKTVLTFSEPWWLHANLSGVFSSDGPGLLSFARETSSSEDGQYSITCFHVGEQGRQWASQKQSVRQNAVLKQFRSAYGTVVGNIPKPLRIIEQNWNEDQWMRGAPSSVMPPGLLTHPAGMTIREPFRNVHFVGSDTSPDWKGYMEGAVRSGIRGAQEVIRALSSTP</sequence>
<dbReference type="InterPro" id="IPR050703">
    <property type="entry name" value="Flavin_MAO"/>
</dbReference>
<evidence type="ECO:0000256" key="5">
    <source>
        <dbReference type="PIRSR" id="PIRSR601613-1"/>
    </source>
</evidence>
<dbReference type="OrthoDB" id="5046242at2759"/>
<accession>A0A9P9JMF2</accession>
<dbReference type="Proteomes" id="UP000736672">
    <property type="component" value="Unassembled WGS sequence"/>
</dbReference>
<dbReference type="PANTHER" id="PTHR43563:SF14">
    <property type="entry name" value="AMINE OXIDASE"/>
    <property type="match status" value="1"/>
</dbReference>
<organism evidence="8 9">
    <name type="scientific">Fusarium solani</name>
    <name type="common">Filamentous fungus</name>
    <dbReference type="NCBI Taxonomy" id="169388"/>
    <lineage>
        <taxon>Eukaryota</taxon>
        <taxon>Fungi</taxon>
        <taxon>Dikarya</taxon>
        <taxon>Ascomycota</taxon>
        <taxon>Pezizomycotina</taxon>
        <taxon>Sordariomycetes</taxon>
        <taxon>Hypocreomycetidae</taxon>
        <taxon>Hypocreales</taxon>
        <taxon>Nectriaceae</taxon>
        <taxon>Fusarium</taxon>
        <taxon>Fusarium solani species complex</taxon>
    </lineage>
</organism>
<dbReference type="EMBL" id="JAGTJS010000037">
    <property type="protein sequence ID" value="KAH7230367.1"/>
    <property type="molecule type" value="Genomic_DNA"/>
</dbReference>
<evidence type="ECO:0000256" key="1">
    <source>
        <dbReference type="ARBA" id="ARBA00001974"/>
    </source>
</evidence>